<evidence type="ECO:0000256" key="8">
    <source>
        <dbReference type="ARBA" id="ARBA00022989"/>
    </source>
</evidence>
<evidence type="ECO:0000256" key="10">
    <source>
        <dbReference type="ARBA" id="ARBA00023180"/>
    </source>
</evidence>
<evidence type="ECO:0000256" key="12">
    <source>
        <dbReference type="SAM" id="Phobius"/>
    </source>
</evidence>
<dbReference type="PROSITE" id="PS50055">
    <property type="entry name" value="TYR_PHOSPHATASE_PTP"/>
    <property type="match status" value="1"/>
</dbReference>
<dbReference type="SMART" id="SM00194">
    <property type="entry name" value="PTPc"/>
    <property type="match status" value="1"/>
</dbReference>
<dbReference type="InterPro" id="IPR003595">
    <property type="entry name" value="Tyr_Pase_cat"/>
</dbReference>
<keyword evidence="10" id="KW-0325">Glycoprotein</keyword>
<keyword evidence="5" id="KW-0677">Repeat</keyword>
<dbReference type="PANTHER" id="PTHR46957:SF3">
    <property type="entry name" value="CYTOKINE RECEPTOR"/>
    <property type="match status" value="1"/>
</dbReference>
<dbReference type="PROSITE" id="PS50853">
    <property type="entry name" value="FN3"/>
    <property type="match status" value="5"/>
</dbReference>
<keyword evidence="18" id="KW-1185">Reference proteome</keyword>
<feature type="domain" description="Fibronectin type-III" evidence="16">
    <location>
        <begin position="296"/>
        <end position="389"/>
    </location>
</feature>
<feature type="transmembrane region" description="Helical" evidence="12">
    <location>
        <begin position="1116"/>
        <end position="1140"/>
    </location>
</feature>
<dbReference type="Pfam" id="PF18861">
    <property type="entry name" value="PTP_tm"/>
    <property type="match status" value="1"/>
</dbReference>
<feature type="domain" description="Fibronectin type-III" evidence="16">
    <location>
        <begin position="112"/>
        <end position="204"/>
    </location>
</feature>
<dbReference type="InterPro" id="IPR000387">
    <property type="entry name" value="Tyr_Pase_dom"/>
</dbReference>
<evidence type="ECO:0000259" key="15">
    <source>
        <dbReference type="PROSITE" id="PS50056"/>
    </source>
</evidence>
<feature type="domain" description="Fibronectin type-III" evidence="16">
    <location>
        <begin position="856"/>
        <end position="952"/>
    </location>
</feature>
<dbReference type="PROSITE" id="PS00383">
    <property type="entry name" value="TYR_PHOSPHATASE_1"/>
    <property type="match status" value="1"/>
</dbReference>
<dbReference type="GO" id="GO:0032502">
    <property type="term" value="P:developmental process"/>
    <property type="evidence" value="ECO:0007669"/>
    <property type="project" value="UniProtKB-ARBA"/>
</dbReference>
<dbReference type="CDD" id="cd14548">
    <property type="entry name" value="R3-PTPc"/>
    <property type="match status" value="1"/>
</dbReference>
<dbReference type="SMART" id="SM00060">
    <property type="entry name" value="FN3"/>
    <property type="match status" value="8"/>
</dbReference>
<keyword evidence="6" id="KW-0378">Hydrolase</keyword>
<dbReference type="InterPro" id="IPR050713">
    <property type="entry name" value="RTP_Phos/Ushers"/>
</dbReference>
<proteinExistence type="predicted"/>
<dbReference type="Gene3D" id="2.60.40.10">
    <property type="entry name" value="Immunoglobulins"/>
    <property type="match status" value="6"/>
</dbReference>
<evidence type="ECO:0000256" key="1">
    <source>
        <dbReference type="ARBA" id="ARBA00004479"/>
    </source>
</evidence>
<sequence length="1489" mass="164829">MGRRRTVAGMRWWSWLLLLLLSAVSVEVGDAAFLTIQFPIGDTLAPPGPNDIYTFVFAGPDSSSPTQVRFVTENYTAPLIIPNAPPTTAYNVTVFINNTPLPVRRFVSGPDPPTGLQAEVSSPIATKVRWNAPTRGAVQQYRLQLVTRDPSGSVSQGSPITWNSTVIRITPLIPGTEYTVEVVSLFDTFVSEPVTTTFTQFPATPRNFRKIAAATNESTIAVQWDPSEGTVDGYYLEINSPTLVNYTGPGLLPVSARTASFPGLRPGEVYGIAISAVRLNWNSTPAIIKATTNPLPPAEVREVPASEPTRSVSIAWAPPKINGEAANYRVSLNASEIAPKNTSDNYATWDNLIPGTTYAASVESFVVGSDGASYSKPVRKVLHTGALPPLAAGPLPQVPPNPNSNSPYTITAIESAPELSVESNDPAIRFLEANATSEDNTVANGEITDGRLVYFRGLMGGTLYSIYVKLLQNDVETVVQFDKLTYPIPPVNVSINATHITPESVLLEWSRPTGTRLRGYEVLYNRHDDTAAAASANATTVVGVPDSGVTVFNLTGLAAGTKYAFRMRSVIEDVHSVATIPLLQCTRPPKPLGVSVKPMSVKLFLQLTRPSNTTKYYRVRLLNMDLKDVPPRTMDIRNDSAVVQVPIPVDYLGAVYEVRVSSFMCDLSSDIVTTVVNSLPPVVNFNRPPAEVTQTSIKVVYQSTWPIGRSIFTRYAFQISGMPPKYVLPSEVKTQTVEFTNLVPGTKYTISAWTERGEIQSDRKSLEVQLKPDNMTEMNATKITSRNVAFQWTPPNGTITQYEIGYNNTEPVFTNLTSWDFNNLLPFKIYSVYVAAWSGTERSSALTRFYTTLEDKPGRVRLFNLSALQPFRLLARWAPPDVPNGIITGYLLDYKENNSATPWTHLTFGSMNVSQLLTLDPGKSYILRIAAVNSAGIGPAQDAFMTMPLGAPVLSRTGVRPTTVSTTKNSITVQFSRDFFQNRNGDVVNYTVVVAEEPMHNLSRNLPGWRDVQGSQIWPPYQALEPFNPFEDTNGSSSDVSNSFQRSSDPGVVQVTIGNAAHCDTNPGRYCNGPLRESTKYFVKIRAFTSMAEDNPLFTDTIYTDDLVTEAPTSSALGIVLGICIPVILIILLGMSLVLMRKYSWGPFVKKARKAAGKGAIEDKISITESISEKSRPVKLRDFAEHVRVMTADSDFKFSEEYEDLKHVGRDQACAAADLPVNRAKNRFTNILPYDHSRVKLMPTDDEEGSDYINSNYMPGFNGPREFIVTQGPLPSTRDDFWRMIWEQNCRAIVMLTRCVEKGREKCDHYWPYDTDAVVYGDVDVTVMNESQTSEWTIREFRVAKNDEPARSVRQFHFTGWPDFGVPERPQALIKFVRAFRERVFTDVKPIVVHCSAGVGRSGTFIALDRLLQQIRIADSVDIFGMVCEMRRERVWMVQTEQQYICIHQCLLCVMEGRENDPGAFDTGMHENPCYEISDDEGIVESGPF</sequence>
<dbReference type="SUPFAM" id="SSF49265">
    <property type="entry name" value="Fibronectin type III"/>
    <property type="match status" value="5"/>
</dbReference>
<keyword evidence="3 12" id="KW-0812">Transmembrane</keyword>
<keyword evidence="4 13" id="KW-0732">Signal</keyword>
<dbReference type="GO" id="GO:0004725">
    <property type="term" value="F:protein tyrosine phosphatase activity"/>
    <property type="evidence" value="ECO:0007669"/>
    <property type="project" value="UniProtKB-EC"/>
</dbReference>
<keyword evidence="9 12" id="KW-0472">Membrane</keyword>
<evidence type="ECO:0000256" key="13">
    <source>
        <dbReference type="SAM" id="SignalP"/>
    </source>
</evidence>
<dbReference type="InterPro" id="IPR013783">
    <property type="entry name" value="Ig-like_fold"/>
</dbReference>
<evidence type="ECO:0000313" key="17">
    <source>
        <dbReference type="EMBL" id="OQV19396.1"/>
    </source>
</evidence>
<evidence type="ECO:0000256" key="6">
    <source>
        <dbReference type="ARBA" id="ARBA00022801"/>
    </source>
</evidence>
<gene>
    <name evidence="17" type="ORF">BV898_06626</name>
</gene>
<dbReference type="Proteomes" id="UP000192578">
    <property type="component" value="Unassembled WGS sequence"/>
</dbReference>
<feature type="chain" id="PRO_5012099560" description="protein-tyrosine-phosphatase" evidence="13">
    <location>
        <begin position="32"/>
        <end position="1489"/>
    </location>
</feature>
<dbReference type="Gene3D" id="3.90.190.10">
    <property type="entry name" value="Protein tyrosine phosphatase superfamily"/>
    <property type="match status" value="1"/>
</dbReference>
<dbReference type="SMART" id="SM00404">
    <property type="entry name" value="PTPc_motif"/>
    <property type="match status" value="1"/>
</dbReference>
<comment type="caution">
    <text evidence="17">The sequence shown here is derived from an EMBL/GenBank/DDBJ whole genome shotgun (WGS) entry which is preliminary data.</text>
</comment>
<feature type="domain" description="Tyrosine-protein phosphatase" evidence="14">
    <location>
        <begin position="1198"/>
        <end position="1454"/>
    </location>
</feature>
<dbReference type="GO" id="GO:0016020">
    <property type="term" value="C:membrane"/>
    <property type="evidence" value="ECO:0007669"/>
    <property type="project" value="UniProtKB-SubCell"/>
</dbReference>
<feature type="domain" description="Fibronectin type-III" evidence="16">
    <location>
        <begin position="771"/>
        <end position="855"/>
    </location>
</feature>
<evidence type="ECO:0000256" key="2">
    <source>
        <dbReference type="ARBA" id="ARBA00013064"/>
    </source>
</evidence>
<evidence type="ECO:0000256" key="3">
    <source>
        <dbReference type="ARBA" id="ARBA00022692"/>
    </source>
</evidence>
<accession>A0A1W0WW28</accession>
<dbReference type="OrthoDB" id="10051103at2759"/>
<dbReference type="PRINTS" id="PR00700">
    <property type="entry name" value="PRTYPHPHTASE"/>
</dbReference>
<dbReference type="InterPro" id="IPR003961">
    <property type="entry name" value="FN3_dom"/>
</dbReference>
<evidence type="ECO:0000259" key="16">
    <source>
        <dbReference type="PROSITE" id="PS50853"/>
    </source>
</evidence>
<dbReference type="InterPro" id="IPR041201">
    <property type="entry name" value="PTPRJ_TM"/>
</dbReference>
<evidence type="ECO:0000256" key="4">
    <source>
        <dbReference type="ARBA" id="ARBA00022729"/>
    </source>
</evidence>
<evidence type="ECO:0000256" key="7">
    <source>
        <dbReference type="ARBA" id="ARBA00022912"/>
    </source>
</evidence>
<dbReference type="FunFam" id="3.90.190.10:FF:000009">
    <property type="entry name" value="Receptor-type tyrosine-protein phosphatase beta"/>
    <property type="match status" value="1"/>
</dbReference>
<evidence type="ECO:0000259" key="14">
    <source>
        <dbReference type="PROSITE" id="PS50055"/>
    </source>
</evidence>
<feature type="signal peptide" evidence="13">
    <location>
        <begin position="1"/>
        <end position="31"/>
    </location>
</feature>
<dbReference type="Pfam" id="PF00102">
    <property type="entry name" value="Y_phosphatase"/>
    <property type="match status" value="1"/>
</dbReference>
<name>A0A1W0WW28_HYPEX</name>
<evidence type="ECO:0000256" key="5">
    <source>
        <dbReference type="ARBA" id="ARBA00022737"/>
    </source>
</evidence>
<dbReference type="InterPro" id="IPR029021">
    <property type="entry name" value="Prot-tyrosine_phosphatase-like"/>
</dbReference>
<dbReference type="InterPro" id="IPR016130">
    <property type="entry name" value="Tyr_Pase_AS"/>
</dbReference>
<dbReference type="InterPro" id="IPR036116">
    <property type="entry name" value="FN3_sf"/>
</dbReference>
<dbReference type="Pfam" id="PF00041">
    <property type="entry name" value="fn3"/>
    <property type="match status" value="6"/>
</dbReference>
<comment type="subcellular location">
    <subcellularLocation>
        <location evidence="1">Membrane</location>
        <topology evidence="1">Single-pass type I membrane protein</topology>
    </subcellularLocation>
</comment>
<feature type="domain" description="Fibronectin type-III" evidence="16">
    <location>
        <begin position="489"/>
        <end position="589"/>
    </location>
</feature>
<feature type="domain" description="Tyrosine specific protein phosphatases" evidence="15">
    <location>
        <begin position="1371"/>
        <end position="1445"/>
    </location>
</feature>
<keyword evidence="7" id="KW-0904">Protein phosphatase</keyword>
<dbReference type="EMBL" id="MTYJ01000040">
    <property type="protein sequence ID" value="OQV19396.1"/>
    <property type="molecule type" value="Genomic_DNA"/>
</dbReference>
<dbReference type="InterPro" id="IPR000242">
    <property type="entry name" value="PTP_cat"/>
</dbReference>
<evidence type="ECO:0000256" key="9">
    <source>
        <dbReference type="ARBA" id="ARBA00023136"/>
    </source>
</evidence>
<organism evidence="17 18">
    <name type="scientific">Hypsibius exemplaris</name>
    <name type="common">Freshwater tardigrade</name>
    <dbReference type="NCBI Taxonomy" id="2072580"/>
    <lineage>
        <taxon>Eukaryota</taxon>
        <taxon>Metazoa</taxon>
        <taxon>Ecdysozoa</taxon>
        <taxon>Tardigrada</taxon>
        <taxon>Eutardigrada</taxon>
        <taxon>Parachela</taxon>
        <taxon>Hypsibioidea</taxon>
        <taxon>Hypsibiidae</taxon>
        <taxon>Hypsibius</taxon>
    </lineage>
</organism>
<dbReference type="PROSITE" id="PS50056">
    <property type="entry name" value="TYR_PHOSPHATASE_2"/>
    <property type="match status" value="1"/>
</dbReference>
<evidence type="ECO:0000313" key="18">
    <source>
        <dbReference type="Proteomes" id="UP000192578"/>
    </source>
</evidence>
<dbReference type="SUPFAM" id="SSF52799">
    <property type="entry name" value="(Phosphotyrosine protein) phosphatases II"/>
    <property type="match status" value="1"/>
</dbReference>
<dbReference type="PRINTS" id="PR00014">
    <property type="entry name" value="FNTYPEIII"/>
</dbReference>
<protein>
    <recommendedName>
        <fullName evidence="2">protein-tyrosine-phosphatase</fullName>
        <ecNumber evidence="2">3.1.3.48</ecNumber>
    </recommendedName>
</protein>
<evidence type="ECO:0000256" key="11">
    <source>
        <dbReference type="ARBA" id="ARBA00051722"/>
    </source>
</evidence>
<comment type="catalytic activity">
    <reaction evidence="11">
        <text>O-phospho-L-tyrosyl-[protein] + H2O = L-tyrosyl-[protein] + phosphate</text>
        <dbReference type="Rhea" id="RHEA:10684"/>
        <dbReference type="Rhea" id="RHEA-COMP:10136"/>
        <dbReference type="Rhea" id="RHEA-COMP:20101"/>
        <dbReference type="ChEBI" id="CHEBI:15377"/>
        <dbReference type="ChEBI" id="CHEBI:43474"/>
        <dbReference type="ChEBI" id="CHEBI:46858"/>
        <dbReference type="ChEBI" id="CHEBI:61978"/>
        <dbReference type="EC" id="3.1.3.48"/>
    </reaction>
</comment>
<dbReference type="EC" id="3.1.3.48" evidence="2"/>
<dbReference type="CDD" id="cd00063">
    <property type="entry name" value="FN3"/>
    <property type="match status" value="6"/>
</dbReference>
<keyword evidence="8 12" id="KW-1133">Transmembrane helix</keyword>
<dbReference type="PANTHER" id="PTHR46957">
    <property type="entry name" value="CYTOKINE RECEPTOR"/>
    <property type="match status" value="1"/>
</dbReference>
<reference evidence="18" key="1">
    <citation type="submission" date="2017-01" db="EMBL/GenBank/DDBJ databases">
        <title>Comparative genomics of anhydrobiosis in the tardigrade Hypsibius dujardini.</title>
        <authorList>
            <person name="Yoshida Y."/>
            <person name="Koutsovoulos G."/>
            <person name="Laetsch D."/>
            <person name="Stevens L."/>
            <person name="Kumar S."/>
            <person name="Horikawa D."/>
            <person name="Ishino K."/>
            <person name="Komine S."/>
            <person name="Tomita M."/>
            <person name="Blaxter M."/>
            <person name="Arakawa K."/>
        </authorList>
    </citation>
    <scope>NUCLEOTIDE SEQUENCE [LARGE SCALE GENOMIC DNA]</scope>
    <source>
        <strain evidence="18">Z151</strain>
    </source>
</reference>